<name>A0A482XJP2_LAOST</name>
<feature type="chain" id="PRO_5019845487" description="DUF3456 domain-containing protein" evidence="2">
    <location>
        <begin position="16"/>
        <end position="185"/>
    </location>
</feature>
<dbReference type="PANTHER" id="PTHR13341:SF2">
    <property type="entry name" value="PROTEIN SEELE"/>
    <property type="match status" value="1"/>
</dbReference>
<proteinExistence type="inferred from homology"/>
<protein>
    <recommendedName>
        <fullName evidence="3">DUF3456 domain-containing protein</fullName>
    </recommendedName>
</protein>
<keyword evidence="2" id="KW-0732">Signal</keyword>
<evidence type="ECO:0000259" key="3">
    <source>
        <dbReference type="Pfam" id="PF11938"/>
    </source>
</evidence>
<dbReference type="InterPro" id="IPR021852">
    <property type="entry name" value="DUF3456"/>
</dbReference>
<evidence type="ECO:0000256" key="1">
    <source>
        <dbReference type="ARBA" id="ARBA00007285"/>
    </source>
</evidence>
<dbReference type="Gene3D" id="1.10.225.10">
    <property type="entry name" value="Saposin-like"/>
    <property type="match status" value="1"/>
</dbReference>
<dbReference type="SMR" id="A0A482XJP2"/>
<feature type="domain" description="DUF3456" evidence="3">
    <location>
        <begin position="31"/>
        <end position="175"/>
    </location>
</feature>
<dbReference type="Proteomes" id="UP000291343">
    <property type="component" value="Unassembled WGS sequence"/>
</dbReference>
<dbReference type="STRING" id="195883.A0A482XJP2"/>
<dbReference type="InterPro" id="IPR042415">
    <property type="entry name" value="CNPY"/>
</dbReference>
<organism evidence="4 5">
    <name type="scientific">Laodelphax striatellus</name>
    <name type="common">Small brown planthopper</name>
    <name type="synonym">Delphax striatella</name>
    <dbReference type="NCBI Taxonomy" id="195883"/>
    <lineage>
        <taxon>Eukaryota</taxon>
        <taxon>Metazoa</taxon>
        <taxon>Ecdysozoa</taxon>
        <taxon>Arthropoda</taxon>
        <taxon>Hexapoda</taxon>
        <taxon>Insecta</taxon>
        <taxon>Pterygota</taxon>
        <taxon>Neoptera</taxon>
        <taxon>Paraneoptera</taxon>
        <taxon>Hemiptera</taxon>
        <taxon>Auchenorrhyncha</taxon>
        <taxon>Fulgoroidea</taxon>
        <taxon>Delphacidae</taxon>
        <taxon>Criomorphinae</taxon>
        <taxon>Laodelphax</taxon>
    </lineage>
</organism>
<accession>A0A482XJP2</accession>
<feature type="signal peptide" evidence="2">
    <location>
        <begin position="1"/>
        <end position="15"/>
    </location>
</feature>
<dbReference type="PANTHER" id="PTHR13341">
    <property type="entry name" value="MIR-INTERACTING SAPOSIN-LIKE PROTEIN"/>
    <property type="match status" value="1"/>
</dbReference>
<dbReference type="EMBL" id="QKKF02007161">
    <property type="protein sequence ID" value="RZF46126.1"/>
    <property type="molecule type" value="Genomic_DNA"/>
</dbReference>
<comment type="caution">
    <text evidence="4">The sequence shown here is derived from an EMBL/GenBank/DDBJ whole genome shotgun (WGS) entry which is preliminary data.</text>
</comment>
<keyword evidence="5" id="KW-1185">Reference proteome</keyword>
<evidence type="ECO:0000313" key="5">
    <source>
        <dbReference type="Proteomes" id="UP000291343"/>
    </source>
</evidence>
<dbReference type="FunCoup" id="A0A482XJP2">
    <property type="interactions" value="1326"/>
</dbReference>
<dbReference type="InParanoid" id="A0A482XJP2"/>
<dbReference type="AlphaFoldDB" id="A0A482XJP2"/>
<evidence type="ECO:0000313" key="4">
    <source>
        <dbReference type="EMBL" id="RZF46126.1"/>
    </source>
</evidence>
<sequence length="185" mass="21332">MYLFFPLLFLPFVSLQLIDDEKIDFDENEVKCLVCKKCITDIEVEIAKVPSAKKMPKDFRIDGEGNIGEPNIEYRRSETFLVDVMENICNKMDNALKAKHKETGELMLFTLSVNGDKLNPLINDIDLLDDSGLGDNPKTYCEEMMDKYDDEIVELFKVENHNLVEKFCSTRTKLCHAHGEIKEEL</sequence>
<gene>
    <name evidence="4" type="ORF">LSTR_LSTR012986</name>
</gene>
<dbReference type="OrthoDB" id="192915at2759"/>
<evidence type="ECO:0000256" key="2">
    <source>
        <dbReference type="SAM" id="SignalP"/>
    </source>
</evidence>
<reference evidence="4 5" key="1">
    <citation type="journal article" date="2017" name="Gigascience">
        <title>Genome sequence of the small brown planthopper, Laodelphax striatellus.</title>
        <authorList>
            <person name="Zhu J."/>
            <person name="Jiang F."/>
            <person name="Wang X."/>
            <person name="Yang P."/>
            <person name="Bao Y."/>
            <person name="Zhao W."/>
            <person name="Wang W."/>
            <person name="Lu H."/>
            <person name="Wang Q."/>
            <person name="Cui N."/>
            <person name="Li J."/>
            <person name="Chen X."/>
            <person name="Luo L."/>
            <person name="Yu J."/>
            <person name="Kang L."/>
            <person name="Cui F."/>
        </authorList>
    </citation>
    <scope>NUCLEOTIDE SEQUENCE [LARGE SCALE GENOMIC DNA]</scope>
    <source>
        <strain evidence="4">Lst14</strain>
    </source>
</reference>
<comment type="similarity">
    <text evidence="1">Belongs to the canopy family.</text>
</comment>
<dbReference type="GO" id="GO:0005783">
    <property type="term" value="C:endoplasmic reticulum"/>
    <property type="evidence" value="ECO:0007669"/>
    <property type="project" value="TreeGrafter"/>
</dbReference>
<dbReference type="Pfam" id="PF11938">
    <property type="entry name" value="DUF3456"/>
    <property type="match status" value="1"/>
</dbReference>